<organism evidence="2 3">
    <name type="scientific">Nocardia cerradoensis</name>
    <dbReference type="NCBI Taxonomy" id="85688"/>
    <lineage>
        <taxon>Bacteria</taxon>
        <taxon>Bacillati</taxon>
        <taxon>Actinomycetota</taxon>
        <taxon>Actinomycetes</taxon>
        <taxon>Mycobacteriales</taxon>
        <taxon>Nocardiaceae</taxon>
        <taxon>Nocardia</taxon>
    </lineage>
</organism>
<name>A0A231HCL3_9NOCA</name>
<keyword evidence="3" id="KW-1185">Reference proteome</keyword>
<proteinExistence type="predicted"/>
<gene>
    <name evidence="2" type="ORF">B7C42_01604</name>
</gene>
<evidence type="ECO:0000313" key="2">
    <source>
        <dbReference type="EMBL" id="OXR46630.1"/>
    </source>
</evidence>
<accession>A0A231HCL3</accession>
<evidence type="ECO:0000256" key="1">
    <source>
        <dbReference type="SAM" id="MobiDB-lite"/>
    </source>
</evidence>
<comment type="caution">
    <text evidence="2">The sequence shown here is derived from an EMBL/GenBank/DDBJ whole genome shotgun (WGS) entry which is preliminary data.</text>
</comment>
<protein>
    <submittedName>
        <fullName evidence="2">Uncharacterized protein</fullName>
    </submittedName>
</protein>
<dbReference type="Proteomes" id="UP000215506">
    <property type="component" value="Unassembled WGS sequence"/>
</dbReference>
<feature type="region of interest" description="Disordered" evidence="1">
    <location>
        <begin position="198"/>
        <end position="228"/>
    </location>
</feature>
<sequence>MTGAQCSRCPRQVVQLRRGMCPACYEAHRYRMKAYGRWTPDRVNAAPVRAHVAMLQNAGLARKAIARRAGIAPQVLDNVMIGKRSRKPARTVTAKTAAALFAVTLDQADPAGREFVSAIGSQRRIRALVAFGYTLTALAAELGLPRTALTPVLTRQTTVRVWRHDEIKALYERLELTPGPSEAARRMGRERRWPLPFQWDEDALDDPNAPTPDSRLRREPYRPRAVAS</sequence>
<evidence type="ECO:0000313" key="3">
    <source>
        <dbReference type="Proteomes" id="UP000215506"/>
    </source>
</evidence>
<dbReference type="AlphaFoldDB" id="A0A231HCL3"/>
<reference evidence="2 3" key="1">
    <citation type="submission" date="2017-07" db="EMBL/GenBank/DDBJ databases">
        <title>First draft Genome Sequence of Nocardia cerradoensis isolated from human infection.</title>
        <authorList>
            <person name="Carrasco G."/>
        </authorList>
    </citation>
    <scope>NUCLEOTIDE SEQUENCE [LARGE SCALE GENOMIC DNA]</scope>
    <source>
        <strain evidence="2 3">CNM20130759</strain>
    </source>
</reference>
<dbReference type="EMBL" id="NGAF01000002">
    <property type="protein sequence ID" value="OXR46630.1"/>
    <property type="molecule type" value="Genomic_DNA"/>
</dbReference>